<organism evidence="1 2">
    <name type="scientific">Sutcliffiella horikoshii</name>
    <dbReference type="NCBI Taxonomy" id="79883"/>
    <lineage>
        <taxon>Bacteria</taxon>
        <taxon>Bacillati</taxon>
        <taxon>Bacillota</taxon>
        <taxon>Bacilli</taxon>
        <taxon>Bacillales</taxon>
        <taxon>Bacillaceae</taxon>
        <taxon>Sutcliffiella</taxon>
    </lineage>
</organism>
<name>A0A5D4T0S7_9BACI</name>
<comment type="caution">
    <text evidence="1">The sequence shown here is derived from an EMBL/GenBank/DDBJ whole genome shotgun (WGS) entry which is preliminary data.</text>
</comment>
<dbReference type="AlphaFoldDB" id="A0A5D4T0S7"/>
<reference evidence="1 2" key="1">
    <citation type="submission" date="2019-08" db="EMBL/GenBank/DDBJ databases">
        <title>Bacillus genomes from the desert of Cuatro Cienegas, Coahuila.</title>
        <authorList>
            <person name="Olmedo-Alvarez G."/>
        </authorList>
    </citation>
    <scope>NUCLEOTIDE SEQUENCE [LARGE SCALE GENOMIC DNA]</scope>
    <source>
        <strain evidence="1 2">CH98b_3T</strain>
    </source>
</reference>
<sequence>MREMPEVVESFDYLIRTQFSFQVDDWALSCILDGLAEQEVNVNAYFHTKLDAATHLVKIVLGSSNGETTKQLQGMRRVLRGYGIPFKERQVIQVVKLPAGQSGQLNDLFGALWCELHVESMYIGENTNVFLDTSELERAIEILSHTDLIICPKNC</sequence>
<dbReference type="RefSeq" id="WP_148980159.1">
    <property type="nucleotide sequence ID" value="NZ_JBNILM010000008.1"/>
</dbReference>
<dbReference type="OrthoDB" id="2987322at2"/>
<evidence type="ECO:0000313" key="2">
    <source>
        <dbReference type="Proteomes" id="UP000324517"/>
    </source>
</evidence>
<gene>
    <name evidence="1" type="ORF">FZC75_17245</name>
</gene>
<evidence type="ECO:0000313" key="1">
    <source>
        <dbReference type="EMBL" id="TYS69300.1"/>
    </source>
</evidence>
<dbReference type="Proteomes" id="UP000324517">
    <property type="component" value="Unassembled WGS sequence"/>
</dbReference>
<proteinExistence type="predicted"/>
<accession>A0A5D4T0S7</accession>
<dbReference type="EMBL" id="VTET01000009">
    <property type="protein sequence ID" value="TYS69300.1"/>
    <property type="molecule type" value="Genomic_DNA"/>
</dbReference>
<protein>
    <submittedName>
        <fullName evidence="1">Uncharacterized protein</fullName>
    </submittedName>
</protein>